<gene>
    <name evidence="2" type="ORF">PNU62_05010</name>
</gene>
<dbReference type="EMBL" id="JAQMLV010000005">
    <property type="protein sequence ID" value="MDB8744373.1"/>
    <property type="molecule type" value="Genomic_DNA"/>
</dbReference>
<dbReference type="AlphaFoldDB" id="A0AAW6E572"/>
<evidence type="ECO:0000313" key="2">
    <source>
        <dbReference type="EMBL" id="MDB8744373.1"/>
    </source>
</evidence>
<keyword evidence="1" id="KW-0175">Coiled coil</keyword>
<dbReference type="RefSeq" id="WP_195388221.1">
    <property type="nucleotide sequence ID" value="NZ_JADNGL010000006.1"/>
</dbReference>
<name>A0AAW6E572_9FIRM</name>
<sequence>MTRKETALDALNKKIPKLEEKINQDKQLLEELKAKREMLEVEALKKFLHDNGMTTEEIIARLTAASPVVHEQKIGMEDRKNVEH</sequence>
<accession>A0AAW6E572</accession>
<protein>
    <recommendedName>
        <fullName evidence="4">DUF4315 family protein</fullName>
    </recommendedName>
</protein>
<evidence type="ECO:0000313" key="3">
    <source>
        <dbReference type="Proteomes" id="UP001211015"/>
    </source>
</evidence>
<organism evidence="2 3">
    <name type="scientific">Ruminococcus bicirculans</name>
    <name type="common">ex Wegman et al. 2014</name>
    <dbReference type="NCBI Taxonomy" id="1160721"/>
    <lineage>
        <taxon>Bacteria</taxon>
        <taxon>Bacillati</taxon>
        <taxon>Bacillota</taxon>
        <taxon>Clostridia</taxon>
        <taxon>Eubacteriales</taxon>
        <taxon>Oscillospiraceae</taxon>
        <taxon>Ruminococcus</taxon>
    </lineage>
</organism>
<evidence type="ECO:0008006" key="4">
    <source>
        <dbReference type="Google" id="ProtNLM"/>
    </source>
</evidence>
<dbReference type="Proteomes" id="UP001211015">
    <property type="component" value="Unassembled WGS sequence"/>
</dbReference>
<evidence type="ECO:0000256" key="1">
    <source>
        <dbReference type="SAM" id="Coils"/>
    </source>
</evidence>
<feature type="coiled-coil region" evidence="1">
    <location>
        <begin position="1"/>
        <end position="42"/>
    </location>
</feature>
<reference evidence="2" key="1">
    <citation type="submission" date="2023-01" db="EMBL/GenBank/DDBJ databases">
        <title>Human gut microbiome strain richness.</title>
        <authorList>
            <person name="Chen-Liaw A."/>
        </authorList>
    </citation>
    <scope>NUCLEOTIDE SEQUENCE</scope>
    <source>
        <strain evidence="2">1001275st1_F4_1001275B_160808</strain>
    </source>
</reference>
<comment type="caution">
    <text evidence="2">The sequence shown here is derived from an EMBL/GenBank/DDBJ whole genome shotgun (WGS) entry which is preliminary data.</text>
</comment>
<proteinExistence type="predicted"/>